<reference evidence="2 4" key="1">
    <citation type="journal article" date="2010" name="BMC Genomics">
        <title>Combination of measures distinguishes pre-miRNAs from other stem-loops in the genome of the newly sequenced Anopheles darlingi.</title>
        <authorList>
            <person name="Mendes N.D."/>
            <person name="Freitas A.T."/>
            <person name="Vasconcelos A.T."/>
            <person name="Sagot M.F."/>
        </authorList>
    </citation>
    <scope>NUCLEOTIDE SEQUENCE</scope>
</reference>
<keyword evidence="4" id="KW-1185">Reference proteome</keyword>
<sequence length="498" mass="54202">MSEGGLQELRCSREKAIEHSVPSSCEAFQIAFRDATNSTSTAKRDAIRLRLSHIFTGTPNGLRKIACLGDAVTIALSRKIEIVPSIVRILPPAYSNAGMPEQVHGAVRMLRDTPPKVSGSTGHRSVAVVAATADPLKRIQEEINEVARREQELREGHSRGSNGGDLNDDSLSSTSGNSDDSGLSLSPTPVHSPSVSNLKDKLELNEAAQLAAKENEAQTRHQMTNGGGGGGGRQYILPQAKALTRARSTPQLFHTNVSSTPPRRFNPNPNQRGIMQKFIAARGRINKLAANGQTAANVAAAAPLSAMASTRADPIVPSLDLNRSPMMILPTAISTPPSIERDSNGKPIRRGYVPVEEKIQRELRDLKNRECELKRIRKLNRNASQSDLLDMNYDTFESCEELSDEDNTDEPIYPLARKLRSTKSISELCDVLTNSSLSPRETPSPLFESRSRTGNGCGGGMRPAMSLAQLCDLDPEEAPSSHKLIAQWESLIQQKQQR</sequence>
<dbReference type="OMA" id="NRECELK"/>
<dbReference type="eggNOG" id="ENOG502S80G">
    <property type="taxonomic scope" value="Eukaryota"/>
</dbReference>
<feature type="region of interest" description="Disordered" evidence="1">
    <location>
        <begin position="213"/>
        <end position="234"/>
    </location>
</feature>
<reference evidence="3" key="4">
    <citation type="submission" date="2015-06" db="UniProtKB">
        <authorList>
            <consortium name="EnsemblMetazoa"/>
        </authorList>
    </citation>
    <scope>IDENTIFICATION</scope>
</reference>
<dbReference type="HOGENOM" id="CLU_042572_0_0_1"/>
<organism evidence="2">
    <name type="scientific">Anopheles darlingi</name>
    <name type="common">Mosquito</name>
    <dbReference type="NCBI Taxonomy" id="43151"/>
    <lineage>
        <taxon>Eukaryota</taxon>
        <taxon>Metazoa</taxon>
        <taxon>Ecdysozoa</taxon>
        <taxon>Arthropoda</taxon>
        <taxon>Hexapoda</taxon>
        <taxon>Insecta</taxon>
        <taxon>Pterygota</taxon>
        <taxon>Neoptera</taxon>
        <taxon>Endopterygota</taxon>
        <taxon>Diptera</taxon>
        <taxon>Nematocera</taxon>
        <taxon>Culicoidea</taxon>
        <taxon>Culicidae</taxon>
        <taxon>Anophelinae</taxon>
        <taxon>Anopheles</taxon>
    </lineage>
</organism>
<dbReference type="FunCoup" id="W5JD20">
    <property type="interactions" value="1"/>
</dbReference>
<dbReference type="Proteomes" id="UP000000673">
    <property type="component" value="Unassembled WGS sequence"/>
</dbReference>
<dbReference type="VEuPathDB" id="VectorBase:ADAC006386"/>
<gene>
    <name evidence="2" type="ORF">AND_006386</name>
</gene>
<evidence type="ECO:0000313" key="2">
    <source>
        <dbReference type="EMBL" id="ETN61946.1"/>
    </source>
</evidence>
<dbReference type="AlphaFoldDB" id="W5JD20"/>
<feature type="region of interest" description="Disordered" evidence="1">
    <location>
        <begin position="149"/>
        <end position="197"/>
    </location>
</feature>
<dbReference type="EMBL" id="ADMH02001590">
    <property type="protein sequence ID" value="ETN61946.1"/>
    <property type="molecule type" value="Genomic_DNA"/>
</dbReference>
<dbReference type="EnsemblMetazoa" id="ADAC006386-RA">
    <property type="protein sequence ID" value="ADAC006386-PA"/>
    <property type="gene ID" value="ADAC006386"/>
</dbReference>
<evidence type="ECO:0000313" key="4">
    <source>
        <dbReference type="Proteomes" id="UP000000673"/>
    </source>
</evidence>
<feature type="compositionally biased region" description="Low complexity" evidence="1">
    <location>
        <begin position="169"/>
        <end position="186"/>
    </location>
</feature>
<feature type="compositionally biased region" description="Polar residues" evidence="1">
    <location>
        <begin position="187"/>
        <end position="197"/>
    </location>
</feature>
<dbReference type="STRING" id="43151.W5JD20"/>
<reference evidence="2" key="3">
    <citation type="journal article" date="2013" name="Nucleic Acids Res.">
        <title>The genome of Anopheles darlingi, the main neotropical malaria vector.</title>
        <authorList>
            <person name="Marinotti O."/>
            <person name="Cerqueira G.C."/>
            <person name="de Almeida L.G."/>
            <person name="Ferro M.I."/>
            <person name="Loreto E.L."/>
            <person name="Zaha A."/>
            <person name="Teixeira S.M."/>
            <person name="Wespiser A.R."/>
            <person name="Almeida E Silva A."/>
            <person name="Schlindwein A.D."/>
            <person name="Pacheco A.C."/>
            <person name="Silva A.L."/>
            <person name="Graveley B.R."/>
            <person name="Walenz B.P."/>
            <person name="Lima Bde A."/>
            <person name="Ribeiro C.A."/>
            <person name="Nunes-Silva C.G."/>
            <person name="de Carvalho C.R."/>
            <person name="Soares C.M."/>
            <person name="de Menezes C.B."/>
            <person name="Matiolli C."/>
            <person name="Caffrey D."/>
            <person name="Araujo D.A."/>
            <person name="de Oliveira D.M."/>
            <person name="Golenbock D."/>
            <person name="Grisard E.C."/>
            <person name="Fantinatti-Garboggini F."/>
            <person name="de Carvalho F.M."/>
            <person name="Barcellos F.G."/>
            <person name="Prosdocimi F."/>
            <person name="May G."/>
            <person name="Azevedo Junior G.M."/>
            <person name="Guimaraes G.M."/>
            <person name="Goldman G.H."/>
            <person name="Padilha I.Q."/>
            <person name="Batista Jda S."/>
            <person name="Ferro J.A."/>
            <person name="Ribeiro J.M."/>
            <person name="Fietto J.L."/>
            <person name="Dabbas K.M."/>
            <person name="Cerdeira L."/>
            <person name="Agnez-Lima L.F."/>
            <person name="Brocchi M."/>
            <person name="de Carvalho M.O."/>
            <person name="Teixeira Mde M."/>
            <person name="Diniz Maia Mde M."/>
            <person name="Goldman M.H."/>
            <person name="Cruz Schneider M.P."/>
            <person name="Felipe M.S."/>
            <person name="Hungria M."/>
            <person name="Nicolas M.F."/>
            <person name="Pereira M."/>
            <person name="Montes M.A."/>
            <person name="Cantao M.E."/>
            <person name="Vincentz M."/>
            <person name="Rafael M.S."/>
            <person name="Silverman N."/>
            <person name="Stoco P.H."/>
            <person name="Souza R.C."/>
            <person name="Vicentini R."/>
            <person name="Gazzinelli R.T."/>
            <person name="Neves Rde O."/>
            <person name="Silva R."/>
            <person name="Astolfi-Filho S."/>
            <person name="Maciel T.E."/>
            <person name="Urmenyi T.P."/>
            <person name="Tadei W.P."/>
            <person name="Camargo E.P."/>
            <person name="de Vasconcelos A.T."/>
        </authorList>
    </citation>
    <scope>NUCLEOTIDE SEQUENCE</scope>
</reference>
<protein>
    <submittedName>
        <fullName evidence="2 3">Uncharacterized protein</fullName>
    </submittedName>
</protein>
<evidence type="ECO:0000256" key="1">
    <source>
        <dbReference type="SAM" id="MobiDB-lite"/>
    </source>
</evidence>
<reference evidence="2" key="2">
    <citation type="submission" date="2010-05" db="EMBL/GenBank/DDBJ databases">
        <authorList>
            <person name="Almeida L.G."/>
            <person name="Nicolas M.F."/>
            <person name="Souza R.C."/>
            <person name="Vasconcelos A.T.R."/>
        </authorList>
    </citation>
    <scope>NUCLEOTIDE SEQUENCE</scope>
</reference>
<feature type="compositionally biased region" description="Basic and acidic residues" evidence="1">
    <location>
        <begin position="149"/>
        <end position="158"/>
    </location>
</feature>
<accession>W5JD20</accession>
<name>W5JD20_ANODA</name>
<evidence type="ECO:0000313" key="3">
    <source>
        <dbReference type="EnsemblMetazoa" id="ADAC006386-PA"/>
    </source>
</evidence>
<proteinExistence type="predicted"/>
<dbReference type="VEuPathDB" id="VectorBase:ADAR2_006204"/>